<evidence type="ECO:0000256" key="1">
    <source>
        <dbReference type="SAM" id="Coils"/>
    </source>
</evidence>
<dbReference type="SMART" id="SM00166">
    <property type="entry name" value="UBX"/>
    <property type="match status" value="1"/>
</dbReference>
<sequence>MSIKVSVSVGSRKREEIIITPNTKLSEIVQEVCKRNKLKGNYLLKYKKKPLDSSLPFRLTGLPRGARFVLSSDKKRTAKVLIALDLENGERVTKEFLSNTTLWNIVRKFDQQLSPTFELAGLVRQSMTKKEKKQHVKKKLRGNKPSRLKAFKNKSKTDRSKVEIKKKIFGDFWMQPILVFTNEDFVGVEKLQKTTLQSMGITSGNARFRYSTLITEMSLGDAIEIYCLTKPYQEAQLKNKPNQTTTKKRKEKGKEKEKDKENKNQNKNKNQNINKNQNEKETQQEEKKKKKLEQRKKTEELLYKRRQKQKEEEEEKRKQKEVSRLQELEMLKKQGEEFRKKQEKKKQELLQKQAYSNNNNNNYQNQGGNFNLESGTTKILQSSTEHSTFISNQRKKIIERKKELERQKEEKEIKQLEKFQDKTFDQREIIVIGPPDTLEGIDDFILPDKYFKHTKQDIKYLAITNQQKIEEMSQFTTREQRENKKKNTKVYKKVLIKFMFPDRLSIQASFHPREKIQILYHFVRFILNQEYKQMNFELFTTPPKYILSQLEKTLRDENLIPRCMVYISFSNKSLNTSELIKRELITNIIDDIVARELQREDLLLEKERVEKKNVKINKKQQVLGSGKKSQKNKKNNDSKIKKLIRF</sequence>
<dbReference type="EMBL" id="JANTQA010000023">
    <property type="protein sequence ID" value="KAJ3443920.1"/>
    <property type="molecule type" value="Genomic_DNA"/>
</dbReference>
<protein>
    <submittedName>
        <fullName evidence="4">Tether containing ubx domain for glut4</fullName>
    </submittedName>
</protein>
<dbReference type="CDD" id="cd16118">
    <property type="entry name" value="UBX2_UBXN9"/>
    <property type="match status" value="1"/>
</dbReference>
<dbReference type="GO" id="GO:0012506">
    <property type="term" value="C:vesicle membrane"/>
    <property type="evidence" value="ECO:0007669"/>
    <property type="project" value="TreeGrafter"/>
</dbReference>
<dbReference type="CDD" id="cd17075">
    <property type="entry name" value="UBX1_UBXN9"/>
    <property type="match status" value="1"/>
</dbReference>
<dbReference type="InterPro" id="IPR029071">
    <property type="entry name" value="Ubiquitin-like_domsf"/>
</dbReference>
<dbReference type="PROSITE" id="PS50033">
    <property type="entry name" value="UBX"/>
    <property type="match status" value="1"/>
</dbReference>
<feature type="compositionally biased region" description="Low complexity" evidence="2">
    <location>
        <begin position="265"/>
        <end position="276"/>
    </location>
</feature>
<dbReference type="Pfam" id="PF11470">
    <property type="entry name" value="TUG-UBL1"/>
    <property type="match status" value="1"/>
</dbReference>
<feature type="region of interest" description="Disordered" evidence="2">
    <location>
        <begin position="238"/>
        <end position="322"/>
    </location>
</feature>
<feature type="compositionally biased region" description="Basic and acidic residues" evidence="2">
    <location>
        <begin position="277"/>
        <end position="287"/>
    </location>
</feature>
<feature type="compositionally biased region" description="Basic and acidic residues" evidence="2">
    <location>
        <begin position="252"/>
        <end position="264"/>
    </location>
</feature>
<dbReference type="Pfam" id="PF00789">
    <property type="entry name" value="UBX"/>
    <property type="match status" value="1"/>
</dbReference>
<name>A0AAV7ZVB5_9EUKA</name>
<dbReference type="GO" id="GO:0006886">
    <property type="term" value="P:intracellular protein transport"/>
    <property type="evidence" value="ECO:0007669"/>
    <property type="project" value="TreeGrafter"/>
</dbReference>
<dbReference type="GO" id="GO:0005634">
    <property type="term" value="C:nucleus"/>
    <property type="evidence" value="ECO:0007669"/>
    <property type="project" value="TreeGrafter"/>
</dbReference>
<keyword evidence="1" id="KW-0175">Coiled coil</keyword>
<accession>A0AAV7ZVB5</accession>
<dbReference type="GO" id="GO:0005737">
    <property type="term" value="C:cytoplasm"/>
    <property type="evidence" value="ECO:0007669"/>
    <property type="project" value="TreeGrafter"/>
</dbReference>
<evidence type="ECO:0000259" key="3">
    <source>
        <dbReference type="PROSITE" id="PS50033"/>
    </source>
</evidence>
<dbReference type="InterPro" id="IPR001012">
    <property type="entry name" value="UBX_dom"/>
</dbReference>
<proteinExistence type="predicted"/>
<dbReference type="AlphaFoldDB" id="A0AAV7ZVB5"/>
<organism evidence="4 5">
    <name type="scientific">Anaeramoeba flamelloides</name>
    <dbReference type="NCBI Taxonomy" id="1746091"/>
    <lineage>
        <taxon>Eukaryota</taxon>
        <taxon>Metamonada</taxon>
        <taxon>Anaeramoebidae</taxon>
        <taxon>Anaeramoeba</taxon>
    </lineage>
</organism>
<dbReference type="Gene3D" id="3.10.20.90">
    <property type="entry name" value="Phosphatidylinositol 3-kinase Catalytic Subunit, Chain A, domain 1"/>
    <property type="match status" value="2"/>
</dbReference>
<dbReference type="InterPro" id="IPR059238">
    <property type="entry name" value="UBX1_UBXN9"/>
</dbReference>
<feature type="coiled-coil region" evidence="1">
    <location>
        <begin position="390"/>
        <end position="419"/>
    </location>
</feature>
<feature type="domain" description="UBX" evidence="3">
    <location>
        <begin position="496"/>
        <end position="567"/>
    </location>
</feature>
<dbReference type="PANTHER" id="PTHR46467:SF1">
    <property type="entry name" value="TETHER CONTAINING UBX DOMAIN FOR GLUT4"/>
    <property type="match status" value="1"/>
</dbReference>
<reference evidence="4" key="1">
    <citation type="submission" date="2022-08" db="EMBL/GenBank/DDBJ databases">
        <title>Novel sulphate-reducing endosymbionts in the free-living metamonad Anaeramoeba.</title>
        <authorList>
            <person name="Jerlstrom-Hultqvist J."/>
            <person name="Cepicka I."/>
            <person name="Gallot-Lavallee L."/>
            <person name="Salas-Leiva D."/>
            <person name="Curtis B.A."/>
            <person name="Zahonova K."/>
            <person name="Pipaliya S."/>
            <person name="Dacks J."/>
            <person name="Roger A.J."/>
        </authorList>
    </citation>
    <scope>NUCLEOTIDE SEQUENCE</scope>
    <source>
        <strain evidence="4">Busselton2</strain>
    </source>
</reference>
<evidence type="ECO:0000313" key="5">
    <source>
        <dbReference type="Proteomes" id="UP001146793"/>
    </source>
</evidence>
<evidence type="ECO:0000313" key="4">
    <source>
        <dbReference type="EMBL" id="KAJ3443920.1"/>
    </source>
</evidence>
<dbReference type="InterPro" id="IPR021569">
    <property type="entry name" value="TUG-UBL1"/>
</dbReference>
<feature type="compositionally biased region" description="Basic and acidic residues" evidence="2">
    <location>
        <begin position="295"/>
        <end position="322"/>
    </location>
</feature>
<dbReference type="PANTHER" id="PTHR46467">
    <property type="entry name" value="TETHER CONTAINING UBX DOMAIN FOR GLUT4"/>
    <property type="match status" value="1"/>
</dbReference>
<dbReference type="SUPFAM" id="SSF54236">
    <property type="entry name" value="Ubiquitin-like"/>
    <property type="match status" value="2"/>
</dbReference>
<evidence type="ECO:0000256" key="2">
    <source>
        <dbReference type="SAM" id="MobiDB-lite"/>
    </source>
</evidence>
<comment type="caution">
    <text evidence="4">The sequence shown here is derived from an EMBL/GenBank/DDBJ whole genome shotgun (WGS) entry which is preliminary data.</text>
</comment>
<dbReference type="Proteomes" id="UP001146793">
    <property type="component" value="Unassembled WGS sequence"/>
</dbReference>
<gene>
    <name evidence="4" type="ORF">M0812_09768</name>
</gene>